<evidence type="ECO:0000313" key="2">
    <source>
        <dbReference type="Proteomes" id="UP000095347"/>
    </source>
</evidence>
<dbReference type="EMBL" id="MCGG01000021">
    <property type="protein sequence ID" value="OEJ67547.1"/>
    <property type="molecule type" value="Genomic_DNA"/>
</dbReference>
<keyword evidence="2" id="KW-1185">Reference proteome</keyword>
<name>A0A1E5Q871_9PROT</name>
<evidence type="ECO:0000313" key="1">
    <source>
        <dbReference type="EMBL" id="OEJ67547.1"/>
    </source>
</evidence>
<dbReference type="STRING" id="28181.BEN30_08925"/>
<dbReference type="Proteomes" id="UP000095347">
    <property type="component" value="Unassembled WGS sequence"/>
</dbReference>
<dbReference type="OrthoDB" id="47198at2"/>
<comment type="caution">
    <text evidence="1">The sequence shown here is derived from an EMBL/GenBank/DDBJ whole genome shotgun (WGS) entry which is preliminary data.</text>
</comment>
<gene>
    <name evidence="1" type="ORF">BEN30_08925</name>
</gene>
<reference evidence="2" key="1">
    <citation type="submission" date="2016-07" db="EMBL/GenBank/DDBJ databases">
        <authorList>
            <person name="Florea S."/>
            <person name="Webb J.S."/>
            <person name="Jaromczyk J."/>
            <person name="Schardl C.L."/>
        </authorList>
    </citation>
    <scope>NUCLEOTIDE SEQUENCE [LARGE SCALE GENOMIC DNA]</scope>
    <source>
        <strain evidence="2">MV-1</strain>
    </source>
</reference>
<proteinExistence type="predicted"/>
<dbReference type="AlphaFoldDB" id="A0A1E5Q871"/>
<protein>
    <submittedName>
        <fullName evidence="1">Uncharacterized protein</fullName>
    </submittedName>
</protein>
<sequence>MACYIVNRNAQDNGQHEVHTETCTTLPDLDNRIPLGSHTSCHGAVAKAKTIFPTADGCANCCPDCNTG</sequence>
<organism evidence="1 2">
    <name type="scientific">Magnetovibrio blakemorei</name>
    <dbReference type="NCBI Taxonomy" id="28181"/>
    <lineage>
        <taxon>Bacteria</taxon>
        <taxon>Pseudomonadati</taxon>
        <taxon>Pseudomonadota</taxon>
        <taxon>Alphaproteobacteria</taxon>
        <taxon>Rhodospirillales</taxon>
        <taxon>Magnetovibrionaceae</taxon>
        <taxon>Magnetovibrio</taxon>
    </lineage>
</organism>
<accession>A0A1E5Q871</accession>